<feature type="transmembrane region" description="Helical" evidence="1">
    <location>
        <begin position="701"/>
        <end position="720"/>
    </location>
</feature>
<feature type="transmembrane region" description="Helical" evidence="1">
    <location>
        <begin position="267"/>
        <end position="289"/>
    </location>
</feature>
<feature type="transmembrane region" description="Helical" evidence="1">
    <location>
        <begin position="673"/>
        <end position="695"/>
    </location>
</feature>
<feature type="transmembrane region" description="Helical" evidence="1">
    <location>
        <begin position="12"/>
        <end position="36"/>
    </location>
</feature>
<keyword evidence="1" id="KW-1133">Transmembrane helix</keyword>
<feature type="transmembrane region" description="Helical" evidence="1">
    <location>
        <begin position="219"/>
        <end position="247"/>
    </location>
</feature>
<keyword evidence="1" id="KW-0472">Membrane</keyword>
<dbReference type="Proteomes" id="UP000319739">
    <property type="component" value="Unassembled WGS sequence"/>
</dbReference>
<evidence type="ECO:0000313" key="3">
    <source>
        <dbReference type="Proteomes" id="UP000319739"/>
    </source>
</evidence>
<organism evidence="2 3">
    <name type="scientific">Streptococcus xiaochunlingii</name>
    <dbReference type="NCBI Taxonomy" id="2589788"/>
    <lineage>
        <taxon>Bacteria</taxon>
        <taxon>Bacillati</taxon>
        <taxon>Bacillota</taxon>
        <taxon>Bacilli</taxon>
        <taxon>Lactobacillales</taxon>
        <taxon>Streptococcaceae</taxon>
        <taxon>Streptococcus</taxon>
    </lineage>
</organism>
<reference evidence="2 3" key="1">
    <citation type="submission" date="2019-06" db="EMBL/GenBank/DDBJ databases">
        <authorList>
            <person name="Zou Y."/>
        </authorList>
    </citation>
    <scope>NUCLEOTIDE SEQUENCE [LARGE SCALE GENOMIC DNA]</scope>
    <source>
        <strain evidence="2 3">E24</strain>
    </source>
</reference>
<feature type="transmembrane region" description="Helical" evidence="1">
    <location>
        <begin position="343"/>
        <end position="365"/>
    </location>
</feature>
<gene>
    <name evidence="2" type="ORF">FJR71_09190</name>
</gene>
<name>A0ABY2YAT2_9STRE</name>
<dbReference type="EMBL" id="VFSG01000003">
    <property type="protein sequence ID" value="TPE36505.1"/>
    <property type="molecule type" value="Genomic_DNA"/>
</dbReference>
<keyword evidence="1" id="KW-0812">Transmembrane</keyword>
<evidence type="ECO:0000313" key="2">
    <source>
        <dbReference type="EMBL" id="TPE36505.1"/>
    </source>
</evidence>
<protein>
    <submittedName>
        <fullName evidence="2">ABC transporter permease</fullName>
    </submittedName>
</protein>
<comment type="caution">
    <text evidence="2">The sequence shown here is derived from an EMBL/GenBank/DDBJ whole genome shotgun (WGS) entry which is preliminary data.</text>
</comment>
<accession>A0ABY2YAT2</accession>
<dbReference type="RefSeq" id="WP_140814759.1">
    <property type="nucleotide sequence ID" value="NZ_VFSG01000003.1"/>
</dbReference>
<proteinExistence type="predicted"/>
<keyword evidence="3" id="KW-1185">Reference proteome</keyword>
<evidence type="ECO:0000256" key="1">
    <source>
        <dbReference type="SAM" id="Phobius"/>
    </source>
</evidence>
<feature type="transmembrane region" description="Helical" evidence="1">
    <location>
        <begin position="627"/>
        <end position="652"/>
    </location>
</feature>
<feature type="transmembrane region" description="Helical" evidence="1">
    <location>
        <begin position="301"/>
        <end position="331"/>
    </location>
</feature>
<sequence>MTYKNMLLGKMKYLILFLIAIQSVLLALVAIFLAGLQYQQSWQSYNHHSGTVTVYLQKLTEEQSQDVFNYFLEQSDLSIWTKRSEGNDTGEGLNRIYIDILGSSAGFSDFESTGKIVVSQQQFANLLSHSDNSMTIGLDKGSNNMLYELPDLLFSTPVVIERLDYTFQNTNTINGIYHINGLHDDVSRDNFLLRLSKMSGISVEDLTKESFGSSTDQGIWGIILAISILVNAFILLILFLICVLQSFKHFGTLILLGWDRKELWSAFFKNSLLFSIYIIPIISLCSWLLSGWSSFGLSSFILVFAGVSLSVLLLLLIFIIPTIIVYSVSPLAAIHKRLPMKPLMVTCLLFYTLVAGLLIAVSYSLDAPMNQFIDNMKVSREWKNVEDMYVISSFVEGDDVGTYAGTTNSLERSMYNFYQRISELPGVYIAQGQFLNQKSLDAVYGTYQHVPKKPFWYLKFSYNYLQDLGIPLSDEELLEMRNGTRLYLLPNTLNTEELEVMKAYLQESVTVKPGDLQTNFTENPKFMFKVYQPSRPIFTWSDSISYGTTSENPVIFVSTPENLYFMESANLVVSGYNGLLKIRDRETMEQVVSVLETEFPDLTDNRLSFTTVKNFINGLQKDLSYTFYLFGTIIAIIIITMMAIFWSFVLMYRLLFKEKLYVQYFMGFSPWKRYIGVLSLIISFSVMELIVSILVGSKLGVFMTLATFAFQIMLLYFSLFRKEGESIIQLFKE</sequence>